<dbReference type="GO" id="GO:0005576">
    <property type="term" value="C:extracellular region"/>
    <property type="evidence" value="ECO:0007669"/>
    <property type="project" value="UniProtKB-SubCell"/>
</dbReference>
<sequence>MTFGPVPRIFRNIISIACILTMSKYVSASFCPVSYQIIGPVCGTDGVTYPSMCDLESARLLNNRLDVALLKPCNNYCNEQWEPICGTDMVTYTNFCLFEHGQKANTNLKVLHVGQCMLPYEDDVDKREKRVNTFNNNYYNHV</sequence>
<gene>
    <name evidence="6" type="ORF">SFRICE_039044</name>
</gene>
<dbReference type="GO" id="GO:0030414">
    <property type="term" value="F:peptidase inhibitor activity"/>
    <property type="evidence" value="ECO:0007669"/>
    <property type="project" value="UniProtKB-KW"/>
</dbReference>
<evidence type="ECO:0000259" key="5">
    <source>
        <dbReference type="PROSITE" id="PS51465"/>
    </source>
</evidence>
<dbReference type="EMBL" id="ODYU01000937">
    <property type="protein sequence ID" value="SOQ36452.1"/>
    <property type="molecule type" value="Genomic_DNA"/>
</dbReference>
<reference evidence="6" key="1">
    <citation type="submission" date="2016-07" db="EMBL/GenBank/DDBJ databases">
        <authorList>
            <person name="Bretaudeau A."/>
        </authorList>
    </citation>
    <scope>NUCLEOTIDE SEQUENCE</scope>
    <source>
        <strain evidence="6">Rice</strain>
        <tissue evidence="6">Whole body</tissue>
    </source>
</reference>
<evidence type="ECO:0000256" key="3">
    <source>
        <dbReference type="ARBA" id="ARBA00022690"/>
    </source>
</evidence>
<feature type="domain" description="Kazal-like" evidence="5">
    <location>
        <begin position="23"/>
        <end position="65"/>
    </location>
</feature>
<dbReference type="Pfam" id="PF00050">
    <property type="entry name" value="Kazal_1"/>
    <property type="match status" value="1"/>
</dbReference>
<dbReference type="CDD" id="cd00104">
    <property type="entry name" value="KAZAL_FS"/>
    <property type="match status" value="1"/>
</dbReference>
<dbReference type="AlphaFoldDB" id="A0A2H1V7U2"/>
<dbReference type="PANTHER" id="PTHR21312">
    <property type="entry name" value="SERINE PROTEASE INHIBITOR"/>
    <property type="match status" value="1"/>
</dbReference>
<proteinExistence type="predicted"/>
<keyword evidence="2" id="KW-0964">Secreted</keyword>
<name>A0A2H1V7U2_SPOFR</name>
<keyword evidence="3" id="KW-0646">Protease inhibitor</keyword>
<dbReference type="SMART" id="SM00280">
    <property type="entry name" value="KAZAL"/>
    <property type="match status" value="2"/>
</dbReference>
<dbReference type="Gene3D" id="3.30.60.30">
    <property type="match status" value="2"/>
</dbReference>
<dbReference type="PANTHER" id="PTHR21312:SF28">
    <property type="entry name" value="OVOINHIBITOR-RELATED"/>
    <property type="match status" value="1"/>
</dbReference>
<dbReference type="InterPro" id="IPR036058">
    <property type="entry name" value="Kazal_dom_sf"/>
</dbReference>
<evidence type="ECO:0000313" key="6">
    <source>
        <dbReference type="EMBL" id="SOQ36452.1"/>
    </source>
</evidence>
<dbReference type="Pfam" id="PF07648">
    <property type="entry name" value="Kazal_2"/>
    <property type="match status" value="1"/>
</dbReference>
<keyword evidence="4" id="KW-1015">Disulfide bond</keyword>
<dbReference type="PROSITE" id="PS51465">
    <property type="entry name" value="KAZAL_2"/>
    <property type="match status" value="2"/>
</dbReference>
<organism evidence="6">
    <name type="scientific">Spodoptera frugiperda</name>
    <name type="common">Fall armyworm</name>
    <dbReference type="NCBI Taxonomy" id="7108"/>
    <lineage>
        <taxon>Eukaryota</taxon>
        <taxon>Metazoa</taxon>
        <taxon>Ecdysozoa</taxon>
        <taxon>Arthropoda</taxon>
        <taxon>Hexapoda</taxon>
        <taxon>Insecta</taxon>
        <taxon>Pterygota</taxon>
        <taxon>Neoptera</taxon>
        <taxon>Endopterygota</taxon>
        <taxon>Lepidoptera</taxon>
        <taxon>Glossata</taxon>
        <taxon>Ditrysia</taxon>
        <taxon>Noctuoidea</taxon>
        <taxon>Noctuidae</taxon>
        <taxon>Amphipyrinae</taxon>
        <taxon>Spodoptera</taxon>
    </lineage>
</organism>
<feature type="domain" description="Kazal-like" evidence="5">
    <location>
        <begin position="67"/>
        <end position="118"/>
    </location>
</feature>
<evidence type="ECO:0000256" key="1">
    <source>
        <dbReference type="ARBA" id="ARBA00004613"/>
    </source>
</evidence>
<dbReference type="InterPro" id="IPR002350">
    <property type="entry name" value="Kazal_dom"/>
</dbReference>
<comment type="subcellular location">
    <subcellularLocation>
        <location evidence="1">Secreted</location>
    </subcellularLocation>
</comment>
<accession>A0A2H1V7U2</accession>
<protein>
    <submittedName>
        <fullName evidence="6">SFRICE_039044</fullName>
    </submittedName>
</protein>
<evidence type="ECO:0000256" key="2">
    <source>
        <dbReference type="ARBA" id="ARBA00022525"/>
    </source>
</evidence>
<evidence type="ECO:0000256" key="4">
    <source>
        <dbReference type="ARBA" id="ARBA00023157"/>
    </source>
</evidence>
<dbReference type="SUPFAM" id="SSF100895">
    <property type="entry name" value="Kazal-type serine protease inhibitors"/>
    <property type="match status" value="2"/>
</dbReference>